<keyword evidence="11" id="KW-0294">Fucose metabolism</keyword>
<proteinExistence type="inferred from homology"/>
<dbReference type="GeneID" id="110787314"/>
<dbReference type="AlphaFoldDB" id="A0A9R0IE72"/>
<evidence type="ECO:0000256" key="3">
    <source>
        <dbReference type="ARBA" id="ARBA00007737"/>
    </source>
</evidence>
<dbReference type="KEGG" id="soe:110787314"/>
<evidence type="ECO:0000313" key="16">
    <source>
        <dbReference type="RefSeq" id="XP_021847618.1"/>
    </source>
</evidence>
<keyword evidence="6 14" id="KW-0812">Transmembrane</keyword>
<keyword evidence="8 14" id="KW-1133">Transmembrane helix</keyword>
<sequence>MARARILNSKLNPSPFLHLISLTPFSSTKKTQKFKKLLLPSTSLSLIVISLLAFFAFSVILLLSTTINIPQTSNLCSVCSPVTPLSSSSASSRVLLASLFSDNSDGTKKPNLSVSEMVPLPAHGIMANLSVEENQFWKQPDNEGYKPCLDFGLGYRRESPGIVTEKRRFLLVVASGGLNQQKNQIVDAVVIARILKAALVVPILKVNFIWGDESEFSDIFDVEHFKMTLQADVRIVTTLPFRHLVSRQSVETQIPFDVSPLWIHTRFSKQINEEGILVLKGLDSKLSKNLPSDLQKLRCKVAFHGLRFAGPIRELGNRLARRMWIEGPYIAIHLRLEKDVWVRTGCQTGLGAHYDADISKERSSKPEYLTGRLNMTYPQRRLAGLCPLNAFEVARLLKGLGAPRDARVYVAGGKPYGGSEALKPLVQEFPNMVTKEILAREGELLPFANRSSALAAIDYIVSLSSDVFLPSHGGNMGRTMQGHRAYSGHRKYIKPNKRMMLPFFDTDEPMSEAEFGAIIRKLHEKSQGQPESRTGKRDRDVIAYPVPECMCKRNSASS</sequence>
<keyword evidence="15" id="KW-1185">Reference proteome</keyword>
<dbReference type="Proteomes" id="UP000813463">
    <property type="component" value="Chromosome 5"/>
</dbReference>
<organism evidence="15 16">
    <name type="scientific">Spinacia oleracea</name>
    <name type="common">Spinach</name>
    <dbReference type="NCBI Taxonomy" id="3562"/>
    <lineage>
        <taxon>Eukaryota</taxon>
        <taxon>Viridiplantae</taxon>
        <taxon>Streptophyta</taxon>
        <taxon>Embryophyta</taxon>
        <taxon>Tracheophyta</taxon>
        <taxon>Spermatophyta</taxon>
        <taxon>Magnoliopsida</taxon>
        <taxon>eudicotyledons</taxon>
        <taxon>Gunneridae</taxon>
        <taxon>Pentapetalae</taxon>
        <taxon>Caryophyllales</taxon>
        <taxon>Chenopodiaceae</taxon>
        <taxon>Chenopodioideae</taxon>
        <taxon>Anserineae</taxon>
        <taxon>Spinacia</taxon>
    </lineage>
</organism>
<dbReference type="PIRSF" id="PIRSF009360">
    <property type="entry name" value="UCP009360"/>
    <property type="match status" value="1"/>
</dbReference>
<comment type="pathway">
    <text evidence="2">Glycan metabolism.</text>
</comment>
<evidence type="ECO:0000256" key="9">
    <source>
        <dbReference type="ARBA" id="ARBA00023136"/>
    </source>
</evidence>
<feature type="transmembrane region" description="Helical" evidence="14">
    <location>
        <begin position="37"/>
        <end position="63"/>
    </location>
</feature>
<comment type="similarity">
    <text evidence="3">Belongs to the glycosyltransferase GT106 family.</text>
</comment>
<dbReference type="PANTHER" id="PTHR31741:SF63">
    <property type="entry name" value="O-FUCOSYLTRANSFERASE 37"/>
    <property type="match status" value="1"/>
</dbReference>
<evidence type="ECO:0000256" key="13">
    <source>
        <dbReference type="ARBA" id="ARBA00030350"/>
    </source>
</evidence>
<keyword evidence="4" id="KW-0328">Glycosyltransferase</keyword>
<keyword evidence="10" id="KW-0325">Glycoprotein</keyword>
<gene>
    <name evidence="16" type="primary">LOC110787314</name>
</gene>
<dbReference type="CDD" id="cd11299">
    <property type="entry name" value="O-FucT_plant"/>
    <property type="match status" value="1"/>
</dbReference>
<dbReference type="Pfam" id="PF10250">
    <property type="entry name" value="O-FucT"/>
    <property type="match status" value="1"/>
</dbReference>
<evidence type="ECO:0000256" key="12">
    <source>
        <dbReference type="ARBA" id="ARBA00023277"/>
    </source>
</evidence>
<keyword evidence="5" id="KW-0808">Transferase</keyword>
<evidence type="ECO:0000313" key="15">
    <source>
        <dbReference type="Proteomes" id="UP000813463"/>
    </source>
</evidence>
<dbReference type="GO" id="GO:0006004">
    <property type="term" value="P:fucose metabolic process"/>
    <property type="evidence" value="ECO:0007669"/>
    <property type="project" value="UniProtKB-KW"/>
</dbReference>
<evidence type="ECO:0000256" key="14">
    <source>
        <dbReference type="SAM" id="Phobius"/>
    </source>
</evidence>
<keyword evidence="9 14" id="KW-0472">Membrane</keyword>
<evidence type="ECO:0000256" key="7">
    <source>
        <dbReference type="ARBA" id="ARBA00022968"/>
    </source>
</evidence>
<evidence type="ECO:0000256" key="2">
    <source>
        <dbReference type="ARBA" id="ARBA00004881"/>
    </source>
</evidence>
<dbReference type="InterPro" id="IPR019378">
    <property type="entry name" value="GDP-Fuc_O-FucTrfase"/>
</dbReference>
<reference evidence="15" key="1">
    <citation type="journal article" date="2021" name="Nat. Commun.">
        <title>Genomic analyses provide insights into spinach domestication and the genetic basis of agronomic traits.</title>
        <authorList>
            <person name="Cai X."/>
            <person name="Sun X."/>
            <person name="Xu C."/>
            <person name="Sun H."/>
            <person name="Wang X."/>
            <person name="Ge C."/>
            <person name="Zhang Z."/>
            <person name="Wang Q."/>
            <person name="Fei Z."/>
            <person name="Jiao C."/>
            <person name="Wang Q."/>
        </authorList>
    </citation>
    <scope>NUCLEOTIDE SEQUENCE [LARGE SCALE GENOMIC DNA]</scope>
    <source>
        <strain evidence="15">cv. Varoflay</strain>
    </source>
</reference>
<comment type="subcellular location">
    <subcellularLocation>
        <location evidence="1">Membrane</location>
        <topology evidence="1">Single-pass type II membrane protein</topology>
    </subcellularLocation>
</comment>
<protein>
    <recommendedName>
        <fullName evidence="13">O-fucosyltransferase family protein</fullName>
    </recommendedName>
</protein>
<keyword evidence="7" id="KW-0735">Signal-anchor</keyword>
<dbReference type="InterPro" id="IPR024709">
    <property type="entry name" value="FucosylTrfase_pln"/>
</dbReference>
<evidence type="ECO:0000256" key="11">
    <source>
        <dbReference type="ARBA" id="ARBA00023253"/>
    </source>
</evidence>
<dbReference type="GO" id="GO:0005737">
    <property type="term" value="C:cytoplasm"/>
    <property type="evidence" value="ECO:0000318"/>
    <property type="project" value="GO_Central"/>
</dbReference>
<evidence type="ECO:0000256" key="5">
    <source>
        <dbReference type="ARBA" id="ARBA00022679"/>
    </source>
</evidence>
<evidence type="ECO:0000256" key="1">
    <source>
        <dbReference type="ARBA" id="ARBA00004606"/>
    </source>
</evidence>
<evidence type="ECO:0000256" key="4">
    <source>
        <dbReference type="ARBA" id="ARBA00022676"/>
    </source>
</evidence>
<accession>A0A9R0IE72</accession>
<keyword evidence="12" id="KW-0119">Carbohydrate metabolism</keyword>
<evidence type="ECO:0000256" key="6">
    <source>
        <dbReference type="ARBA" id="ARBA00022692"/>
    </source>
</evidence>
<dbReference type="RefSeq" id="XP_021847618.1">
    <property type="nucleotide sequence ID" value="XM_021991926.2"/>
</dbReference>
<reference evidence="16" key="2">
    <citation type="submission" date="2025-08" db="UniProtKB">
        <authorList>
            <consortium name="RefSeq"/>
        </authorList>
    </citation>
    <scope>IDENTIFICATION</scope>
    <source>
        <tissue evidence="16">Leaf</tissue>
    </source>
</reference>
<dbReference type="PANTHER" id="PTHR31741">
    <property type="entry name" value="OS02G0726500 PROTEIN-RELATED"/>
    <property type="match status" value="1"/>
</dbReference>
<dbReference type="OrthoDB" id="2016498at2759"/>
<dbReference type="GO" id="GO:0016757">
    <property type="term" value="F:glycosyltransferase activity"/>
    <property type="evidence" value="ECO:0007669"/>
    <property type="project" value="UniProtKB-KW"/>
</dbReference>
<evidence type="ECO:0000256" key="8">
    <source>
        <dbReference type="ARBA" id="ARBA00022989"/>
    </source>
</evidence>
<dbReference type="GO" id="GO:0016020">
    <property type="term" value="C:membrane"/>
    <property type="evidence" value="ECO:0007669"/>
    <property type="project" value="UniProtKB-SubCell"/>
</dbReference>
<name>A0A9R0IE72_SPIOL</name>
<evidence type="ECO:0000256" key="10">
    <source>
        <dbReference type="ARBA" id="ARBA00023180"/>
    </source>
</evidence>